<sequence>MTLVLVRRSQDERCEGTGEQIQEQILLGSSVKEFVSLKESGTPTTIRECPTGA</sequence>
<accession>A0A0E9U8K9</accession>
<protein>
    <submittedName>
        <fullName evidence="1">Uncharacterized protein</fullName>
    </submittedName>
</protein>
<reference evidence="1" key="2">
    <citation type="journal article" date="2015" name="Fish Shellfish Immunol.">
        <title>Early steps in the European eel (Anguilla anguilla)-Vibrio vulnificus interaction in the gills: Role of the RtxA13 toxin.</title>
        <authorList>
            <person name="Callol A."/>
            <person name="Pajuelo D."/>
            <person name="Ebbesson L."/>
            <person name="Teles M."/>
            <person name="MacKenzie S."/>
            <person name="Amaro C."/>
        </authorList>
    </citation>
    <scope>NUCLEOTIDE SEQUENCE</scope>
</reference>
<dbReference type="AlphaFoldDB" id="A0A0E9U8K9"/>
<evidence type="ECO:0000313" key="1">
    <source>
        <dbReference type="EMBL" id="JAH61510.1"/>
    </source>
</evidence>
<reference evidence="1" key="1">
    <citation type="submission" date="2014-11" db="EMBL/GenBank/DDBJ databases">
        <authorList>
            <person name="Amaro Gonzalez C."/>
        </authorList>
    </citation>
    <scope>NUCLEOTIDE SEQUENCE</scope>
</reference>
<organism evidence="1">
    <name type="scientific">Anguilla anguilla</name>
    <name type="common">European freshwater eel</name>
    <name type="synonym">Muraena anguilla</name>
    <dbReference type="NCBI Taxonomy" id="7936"/>
    <lineage>
        <taxon>Eukaryota</taxon>
        <taxon>Metazoa</taxon>
        <taxon>Chordata</taxon>
        <taxon>Craniata</taxon>
        <taxon>Vertebrata</taxon>
        <taxon>Euteleostomi</taxon>
        <taxon>Actinopterygii</taxon>
        <taxon>Neopterygii</taxon>
        <taxon>Teleostei</taxon>
        <taxon>Anguilliformes</taxon>
        <taxon>Anguillidae</taxon>
        <taxon>Anguilla</taxon>
    </lineage>
</organism>
<proteinExistence type="predicted"/>
<name>A0A0E9U8K9_ANGAN</name>
<dbReference type="EMBL" id="GBXM01047067">
    <property type="protein sequence ID" value="JAH61510.1"/>
    <property type="molecule type" value="Transcribed_RNA"/>
</dbReference>